<dbReference type="Proteomes" id="UP001497457">
    <property type="component" value="Chromosome 18b"/>
</dbReference>
<evidence type="ECO:0000313" key="3">
    <source>
        <dbReference type="Proteomes" id="UP001497457"/>
    </source>
</evidence>
<evidence type="ECO:0000313" key="2">
    <source>
        <dbReference type="EMBL" id="CAL4954069.1"/>
    </source>
</evidence>
<accession>A0ABC8Z3B7</accession>
<name>A0ABC8Z3B7_9POAL</name>
<reference evidence="2 3" key="2">
    <citation type="submission" date="2024-10" db="EMBL/GenBank/DDBJ databases">
        <authorList>
            <person name="Ryan C."/>
        </authorList>
    </citation>
    <scope>NUCLEOTIDE SEQUENCE [LARGE SCALE GENOMIC DNA]</scope>
</reference>
<feature type="compositionally biased region" description="Pro residues" evidence="1">
    <location>
        <begin position="11"/>
        <end position="21"/>
    </location>
</feature>
<dbReference type="EMBL" id="OZ075128">
    <property type="protein sequence ID" value="CAL4954069.1"/>
    <property type="molecule type" value="Genomic_DNA"/>
</dbReference>
<feature type="region of interest" description="Disordered" evidence="1">
    <location>
        <begin position="1"/>
        <end position="176"/>
    </location>
</feature>
<evidence type="ECO:0000256" key="1">
    <source>
        <dbReference type="SAM" id="MobiDB-lite"/>
    </source>
</evidence>
<feature type="compositionally biased region" description="Basic and acidic residues" evidence="1">
    <location>
        <begin position="30"/>
        <end position="60"/>
    </location>
</feature>
<sequence>MAAEAQAESPGPVPPPPPPPARGTSSSASPEKRALLAPGDDDRSSSGEEEGEERRQLPEPKRRRASVAALDSVPPSAPAAEAEGAGSGGDADGGASFSFQHARGGFAAPETTPKFGSFNPPGEDGEMAGLDLKPAEPGAGGEGSLEADGEVPSASARGAEVKDEDGQLLVDGEVDG</sequence>
<organism evidence="2 3">
    <name type="scientific">Urochloa decumbens</name>
    <dbReference type="NCBI Taxonomy" id="240449"/>
    <lineage>
        <taxon>Eukaryota</taxon>
        <taxon>Viridiplantae</taxon>
        <taxon>Streptophyta</taxon>
        <taxon>Embryophyta</taxon>
        <taxon>Tracheophyta</taxon>
        <taxon>Spermatophyta</taxon>
        <taxon>Magnoliopsida</taxon>
        <taxon>Liliopsida</taxon>
        <taxon>Poales</taxon>
        <taxon>Poaceae</taxon>
        <taxon>PACMAD clade</taxon>
        <taxon>Panicoideae</taxon>
        <taxon>Panicodae</taxon>
        <taxon>Paniceae</taxon>
        <taxon>Melinidinae</taxon>
        <taxon>Urochloa</taxon>
    </lineage>
</organism>
<protein>
    <submittedName>
        <fullName evidence="2">Uncharacterized protein</fullName>
    </submittedName>
</protein>
<proteinExistence type="predicted"/>
<keyword evidence="3" id="KW-1185">Reference proteome</keyword>
<dbReference type="AlphaFoldDB" id="A0ABC8Z3B7"/>
<gene>
    <name evidence="2" type="ORF">URODEC1_LOCUS40565</name>
</gene>
<reference evidence="3" key="1">
    <citation type="submission" date="2024-06" db="EMBL/GenBank/DDBJ databases">
        <authorList>
            <person name="Ryan C."/>
        </authorList>
    </citation>
    <scope>NUCLEOTIDE SEQUENCE [LARGE SCALE GENOMIC DNA]</scope>
</reference>